<dbReference type="Gene3D" id="3.30.420.40">
    <property type="match status" value="2"/>
</dbReference>
<name>A0A087M5B1_9HYPH</name>
<dbReference type="Pfam" id="PF00480">
    <property type="entry name" value="ROK"/>
    <property type="match status" value="1"/>
</dbReference>
<sequence length="385" mass="41042">MQHHGLRRANERAVLTVVGFNPGLSNAEIARMSGLAPQTVSAILNDVEAAGLILRGEVLRGRRGQPATPIFLRAEGAYSIGIEIGWRHADVLAINLHAAVVAHRHLDYAEADLAALAPQLALLIGEMIGDWPKEQRERLADIGIGMPGSIHAATWPLEQGTGSKSGPSPAEFAADLEARTGLAVTLFNDGNAACWAELIAQPAPRPASFIYLLVSTYLAAGLIGEGRLWQGPTGHSADLGTMLVDRNEAGPLSAHAIASTSALVKRLAAAGIAVDIADVENWDWPALEPVVAPWLEDCAEALALVVFNTNAVVEASLVVLDTILPTSITARLVERLDVHFERLPARRRVSIASGHIGRLAPALGAAELPLYHRYFSRNLLEKPKD</sequence>
<evidence type="ECO:0000313" key="1">
    <source>
        <dbReference type="EMBL" id="KFL32064.1"/>
    </source>
</evidence>
<evidence type="ECO:0008006" key="3">
    <source>
        <dbReference type="Google" id="ProtNLM"/>
    </source>
</evidence>
<dbReference type="AlphaFoldDB" id="A0A087M5B1"/>
<organism evidence="1 2">
    <name type="scientific">Devosia riboflavina</name>
    <dbReference type="NCBI Taxonomy" id="46914"/>
    <lineage>
        <taxon>Bacteria</taxon>
        <taxon>Pseudomonadati</taxon>
        <taxon>Pseudomonadota</taxon>
        <taxon>Alphaproteobacteria</taxon>
        <taxon>Hyphomicrobiales</taxon>
        <taxon>Devosiaceae</taxon>
        <taxon>Devosia</taxon>
    </lineage>
</organism>
<dbReference type="RefSeq" id="WP_035079365.1">
    <property type="nucleotide sequence ID" value="NZ_JQGC01000003.1"/>
</dbReference>
<dbReference type="Gene3D" id="1.10.10.10">
    <property type="entry name" value="Winged helix-like DNA-binding domain superfamily/Winged helix DNA-binding domain"/>
    <property type="match status" value="1"/>
</dbReference>
<dbReference type="InterPro" id="IPR043129">
    <property type="entry name" value="ATPase_NBD"/>
</dbReference>
<dbReference type="Proteomes" id="UP000028981">
    <property type="component" value="Unassembled WGS sequence"/>
</dbReference>
<dbReference type="GO" id="GO:0019262">
    <property type="term" value="P:N-acetylneuraminate catabolic process"/>
    <property type="evidence" value="ECO:0007669"/>
    <property type="project" value="TreeGrafter"/>
</dbReference>
<keyword evidence="2" id="KW-1185">Reference proteome</keyword>
<dbReference type="PANTHER" id="PTHR18964:SF169">
    <property type="entry name" value="N-ACETYLMANNOSAMINE KINASE"/>
    <property type="match status" value="1"/>
</dbReference>
<evidence type="ECO:0000313" key="2">
    <source>
        <dbReference type="Proteomes" id="UP000028981"/>
    </source>
</evidence>
<dbReference type="Pfam" id="PF13412">
    <property type="entry name" value="HTH_24"/>
    <property type="match status" value="1"/>
</dbReference>
<dbReference type="PANTHER" id="PTHR18964">
    <property type="entry name" value="ROK (REPRESSOR, ORF, KINASE) FAMILY"/>
    <property type="match status" value="1"/>
</dbReference>
<accession>A0A087M5B1</accession>
<gene>
    <name evidence="1" type="ORF">JP75_03530</name>
</gene>
<dbReference type="InterPro" id="IPR000600">
    <property type="entry name" value="ROK"/>
</dbReference>
<dbReference type="InterPro" id="IPR036388">
    <property type="entry name" value="WH-like_DNA-bd_sf"/>
</dbReference>
<dbReference type="GO" id="GO:0009384">
    <property type="term" value="F:N-acylmannosamine kinase activity"/>
    <property type="evidence" value="ECO:0007669"/>
    <property type="project" value="TreeGrafter"/>
</dbReference>
<comment type="caution">
    <text evidence="1">The sequence shown here is derived from an EMBL/GenBank/DDBJ whole genome shotgun (WGS) entry which is preliminary data.</text>
</comment>
<dbReference type="OrthoDB" id="49685at2"/>
<dbReference type="SUPFAM" id="SSF53067">
    <property type="entry name" value="Actin-like ATPase domain"/>
    <property type="match status" value="1"/>
</dbReference>
<dbReference type="InterPro" id="IPR036390">
    <property type="entry name" value="WH_DNA-bd_sf"/>
</dbReference>
<reference evidence="1 2" key="1">
    <citation type="submission" date="2014-08" db="EMBL/GenBank/DDBJ databases">
        <authorList>
            <person name="Hassan Y.I."/>
            <person name="Lepp D."/>
            <person name="Zhou T."/>
        </authorList>
    </citation>
    <scope>NUCLEOTIDE SEQUENCE [LARGE SCALE GENOMIC DNA]</scope>
    <source>
        <strain evidence="1 2">IFO13584</strain>
    </source>
</reference>
<dbReference type="STRING" id="46914.JP75_03530"/>
<dbReference type="SUPFAM" id="SSF46785">
    <property type="entry name" value="Winged helix' DNA-binding domain"/>
    <property type="match status" value="1"/>
</dbReference>
<dbReference type="EMBL" id="JQGC01000003">
    <property type="protein sequence ID" value="KFL32064.1"/>
    <property type="molecule type" value="Genomic_DNA"/>
</dbReference>
<proteinExistence type="predicted"/>
<protein>
    <recommendedName>
        <fullName evidence="3">HTH marR-type domain-containing protein</fullName>
    </recommendedName>
</protein>